<comment type="function">
    <text evidence="8">Nucleotidyltransferase involved in the post-translational modification of proteins. It can catalyze the addition of adenosine monophosphate (AMP) or uridine monophosphate (UMP) to a protein, resulting in modifications known as AMPylation and UMPylation.</text>
</comment>
<comment type="catalytic activity">
    <reaction evidence="8">
        <text>L-histidyl-[protein] + UTP = N(tele)-(5'-uridylyl)-L-histidyl-[protein] + diphosphate</text>
        <dbReference type="Rhea" id="RHEA:83891"/>
        <dbReference type="Rhea" id="RHEA-COMP:9745"/>
        <dbReference type="Rhea" id="RHEA-COMP:20239"/>
        <dbReference type="ChEBI" id="CHEBI:29979"/>
        <dbReference type="ChEBI" id="CHEBI:33019"/>
        <dbReference type="ChEBI" id="CHEBI:46398"/>
        <dbReference type="ChEBI" id="CHEBI:233474"/>
    </reaction>
</comment>
<comment type="catalytic activity">
    <reaction evidence="8">
        <text>L-tyrosyl-[protein] + ATP = O-(5'-adenylyl)-L-tyrosyl-[protein] + diphosphate</text>
        <dbReference type="Rhea" id="RHEA:54288"/>
        <dbReference type="Rhea" id="RHEA-COMP:10136"/>
        <dbReference type="Rhea" id="RHEA-COMP:13846"/>
        <dbReference type="ChEBI" id="CHEBI:30616"/>
        <dbReference type="ChEBI" id="CHEBI:33019"/>
        <dbReference type="ChEBI" id="CHEBI:46858"/>
        <dbReference type="ChEBI" id="CHEBI:83624"/>
        <dbReference type="EC" id="2.7.7.108"/>
    </reaction>
</comment>
<keyword evidence="5 8" id="KW-0547">Nucleotide-binding</keyword>
<dbReference type="RefSeq" id="WP_058733110.1">
    <property type="nucleotide sequence ID" value="NZ_LDTD01000052.1"/>
</dbReference>
<dbReference type="GO" id="GO:0030145">
    <property type="term" value="F:manganese ion binding"/>
    <property type="evidence" value="ECO:0007669"/>
    <property type="project" value="UniProtKB-UniRule"/>
</dbReference>
<dbReference type="GO" id="GO:0070733">
    <property type="term" value="F:AMPylase activity"/>
    <property type="evidence" value="ECO:0007669"/>
    <property type="project" value="UniProtKB-EC"/>
</dbReference>
<comment type="cofactor">
    <cofactor evidence="8">
        <name>Mg(2+)</name>
        <dbReference type="ChEBI" id="CHEBI:18420"/>
    </cofactor>
    <cofactor evidence="8">
        <name>Mn(2+)</name>
        <dbReference type="ChEBI" id="CHEBI:29035"/>
    </cofactor>
</comment>
<feature type="binding site" evidence="8">
    <location>
        <position position="187"/>
    </location>
    <ligand>
        <name>ATP</name>
        <dbReference type="ChEBI" id="CHEBI:30616"/>
    </ligand>
</feature>
<proteinExistence type="inferred from homology"/>
<comment type="catalytic activity">
    <reaction evidence="8">
        <text>L-seryl-[protein] + UTP = O-(5'-uridylyl)-L-seryl-[protein] + diphosphate</text>
        <dbReference type="Rhea" id="RHEA:64604"/>
        <dbReference type="Rhea" id="RHEA-COMP:9863"/>
        <dbReference type="Rhea" id="RHEA-COMP:16635"/>
        <dbReference type="ChEBI" id="CHEBI:29999"/>
        <dbReference type="ChEBI" id="CHEBI:33019"/>
        <dbReference type="ChEBI" id="CHEBI:46398"/>
        <dbReference type="ChEBI" id="CHEBI:156051"/>
    </reaction>
</comment>
<keyword evidence="4 8" id="KW-0479">Metal-binding</keyword>
<dbReference type="Proteomes" id="UP000072867">
    <property type="component" value="Unassembled WGS sequence"/>
</dbReference>
<organism evidence="9 10">
    <name type="scientific">Sphingomonas sanguinis</name>
    <dbReference type="NCBI Taxonomy" id="33051"/>
    <lineage>
        <taxon>Bacteria</taxon>
        <taxon>Pseudomonadati</taxon>
        <taxon>Pseudomonadota</taxon>
        <taxon>Alphaproteobacteria</taxon>
        <taxon>Sphingomonadales</taxon>
        <taxon>Sphingomonadaceae</taxon>
        <taxon>Sphingomonas</taxon>
    </lineage>
</organism>
<evidence type="ECO:0000256" key="2">
    <source>
        <dbReference type="ARBA" id="ARBA00022679"/>
    </source>
</evidence>
<evidence type="ECO:0000256" key="6">
    <source>
        <dbReference type="ARBA" id="ARBA00022840"/>
    </source>
</evidence>
<evidence type="ECO:0000256" key="8">
    <source>
        <dbReference type="HAMAP-Rule" id="MF_00692"/>
    </source>
</evidence>
<dbReference type="NCBIfam" id="NF000658">
    <property type="entry name" value="PRK00029.1"/>
    <property type="match status" value="1"/>
</dbReference>
<evidence type="ECO:0000256" key="3">
    <source>
        <dbReference type="ARBA" id="ARBA00022695"/>
    </source>
</evidence>
<evidence type="ECO:0000256" key="7">
    <source>
        <dbReference type="ARBA" id="ARBA00022842"/>
    </source>
</evidence>
<evidence type="ECO:0000313" key="9">
    <source>
        <dbReference type="EMBL" id="KTT70499.1"/>
    </source>
</evidence>
<feature type="binding site" evidence="8">
    <location>
        <position position="127"/>
    </location>
    <ligand>
        <name>ATP</name>
        <dbReference type="ChEBI" id="CHEBI:30616"/>
    </ligand>
</feature>
<evidence type="ECO:0000256" key="1">
    <source>
        <dbReference type="ARBA" id="ARBA00009747"/>
    </source>
</evidence>
<sequence>MPVSPQAYRPSTALTEVADFLADPVEAADFPQTVIRYRNDRAAAEIGVETLTDDEWAQHFGRFAPLPDTLPGPMALRYHGHQFRHYNSDLGDGRGFTFAQMTARDGRLLELGTKGSGQTPYSRSGDGRLTLKGGVREILATEMLEALNVPTSRTLSLIETGEALHRGDEPSPTRSAVMVRMSHGHIRIGSFQRLAFERDEDGMRRLVAYVLRHFYGEESDDPVRLLTLVAERTARLAARYMAAGFVHGVLNSDNINVTGESFDYGPWRFAPSWDAGFTAAYFDQMGLYAFGRQPEAIQWDVMQLASSLRLIAESEPLIAALEGFATTYQAEIITAILWRLGVTPRGGTEDRALVQTFEQALRASAAPLDRVYFDLFGGQVPDHYDETWNALRDLIEPYAPRRARDHTYWQREPESMLIEEVEAIWASIAQADDWGMLHDKVARVRAMGEALADPGALA</sequence>
<dbReference type="GO" id="GO:0005524">
    <property type="term" value="F:ATP binding"/>
    <property type="evidence" value="ECO:0007669"/>
    <property type="project" value="UniProtKB-UniRule"/>
</dbReference>
<feature type="binding site" evidence="8">
    <location>
        <position position="263"/>
    </location>
    <ligand>
        <name>Mg(2+)</name>
        <dbReference type="ChEBI" id="CHEBI:18420"/>
    </ligand>
</feature>
<dbReference type="STRING" id="33051.SB4_16175"/>
<gene>
    <name evidence="8" type="primary">ydiU</name>
    <name evidence="8" type="synonym">selO</name>
    <name evidence="9" type="ORF">NS319_07775</name>
</gene>
<evidence type="ECO:0000256" key="4">
    <source>
        <dbReference type="ARBA" id="ARBA00022723"/>
    </source>
</evidence>
<dbReference type="Pfam" id="PF02696">
    <property type="entry name" value="SelO"/>
    <property type="match status" value="1"/>
</dbReference>
<dbReference type="PANTHER" id="PTHR32057:SF14">
    <property type="entry name" value="PROTEIN ADENYLYLTRANSFERASE SELO, MITOCHONDRIAL"/>
    <property type="match status" value="1"/>
</dbReference>
<keyword evidence="6 8" id="KW-0067">ATP-binding</keyword>
<accession>A0A147HZL4</accession>
<comment type="similarity">
    <text evidence="1 8">Belongs to the SELO family.</text>
</comment>
<feature type="binding site" evidence="8">
    <location>
        <position position="263"/>
    </location>
    <ligand>
        <name>ATP</name>
        <dbReference type="ChEBI" id="CHEBI:30616"/>
    </ligand>
</feature>
<comment type="caution">
    <text evidence="9">The sequence shown here is derived from an EMBL/GenBank/DDBJ whole genome shotgun (WGS) entry which is preliminary data.</text>
</comment>
<feature type="binding site" evidence="8">
    <location>
        <position position="180"/>
    </location>
    <ligand>
        <name>ATP</name>
        <dbReference type="ChEBI" id="CHEBI:30616"/>
    </ligand>
</feature>
<feature type="binding site" evidence="8">
    <location>
        <position position="93"/>
    </location>
    <ligand>
        <name>ATP</name>
        <dbReference type="ChEBI" id="CHEBI:30616"/>
    </ligand>
</feature>
<comment type="catalytic activity">
    <reaction evidence="8">
        <text>L-threonyl-[protein] + ATP = 3-O-(5'-adenylyl)-L-threonyl-[protein] + diphosphate</text>
        <dbReference type="Rhea" id="RHEA:54292"/>
        <dbReference type="Rhea" id="RHEA-COMP:11060"/>
        <dbReference type="Rhea" id="RHEA-COMP:13847"/>
        <dbReference type="ChEBI" id="CHEBI:30013"/>
        <dbReference type="ChEBI" id="CHEBI:30616"/>
        <dbReference type="ChEBI" id="CHEBI:33019"/>
        <dbReference type="ChEBI" id="CHEBI:138113"/>
        <dbReference type="EC" id="2.7.7.108"/>
    </reaction>
</comment>
<feature type="binding site" evidence="8">
    <location>
        <position position="94"/>
    </location>
    <ligand>
        <name>ATP</name>
        <dbReference type="ChEBI" id="CHEBI:30616"/>
    </ligand>
</feature>
<dbReference type="EC" id="2.7.7.108" evidence="8"/>
<dbReference type="PATRIC" id="fig|33051.3.peg.2679"/>
<dbReference type="AlphaFoldDB" id="A0A147HZL4"/>
<feature type="active site" description="Proton acceptor" evidence="8">
    <location>
        <position position="253"/>
    </location>
</feature>
<feature type="binding site" evidence="8">
    <location>
        <position position="91"/>
    </location>
    <ligand>
        <name>ATP</name>
        <dbReference type="ChEBI" id="CHEBI:30616"/>
    </ligand>
</feature>
<dbReference type="HAMAP" id="MF_00692">
    <property type="entry name" value="SelO"/>
    <property type="match status" value="1"/>
</dbReference>
<feature type="binding site" evidence="8">
    <location>
        <position position="254"/>
    </location>
    <ligand>
        <name>Mg(2+)</name>
        <dbReference type="ChEBI" id="CHEBI:18420"/>
    </ligand>
</feature>
<name>A0A147HZL4_9SPHN</name>
<dbReference type="EC" id="2.7.7.-" evidence="8"/>
<dbReference type="EMBL" id="LDTD01000052">
    <property type="protein sequence ID" value="KTT70499.1"/>
    <property type="molecule type" value="Genomic_DNA"/>
</dbReference>
<evidence type="ECO:0000313" key="10">
    <source>
        <dbReference type="Proteomes" id="UP000072867"/>
    </source>
</evidence>
<dbReference type="InterPro" id="IPR003846">
    <property type="entry name" value="SelO"/>
</dbReference>
<comment type="catalytic activity">
    <reaction evidence="8">
        <text>L-tyrosyl-[protein] + UTP = O-(5'-uridylyl)-L-tyrosyl-[protein] + diphosphate</text>
        <dbReference type="Rhea" id="RHEA:83887"/>
        <dbReference type="Rhea" id="RHEA-COMP:10136"/>
        <dbReference type="Rhea" id="RHEA-COMP:20238"/>
        <dbReference type="ChEBI" id="CHEBI:33019"/>
        <dbReference type="ChEBI" id="CHEBI:46398"/>
        <dbReference type="ChEBI" id="CHEBI:46858"/>
        <dbReference type="ChEBI" id="CHEBI:90602"/>
    </reaction>
</comment>
<feature type="binding site" evidence="8">
    <location>
        <position position="114"/>
    </location>
    <ligand>
        <name>ATP</name>
        <dbReference type="ChEBI" id="CHEBI:30616"/>
    </ligand>
</feature>
<comment type="catalytic activity">
    <reaction evidence="8">
        <text>L-seryl-[protein] + ATP = 3-O-(5'-adenylyl)-L-seryl-[protein] + diphosphate</text>
        <dbReference type="Rhea" id="RHEA:58120"/>
        <dbReference type="Rhea" id="RHEA-COMP:9863"/>
        <dbReference type="Rhea" id="RHEA-COMP:15073"/>
        <dbReference type="ChEBI" id="CHEBI:29999"/>
        <dbReference type="ChEBI" id="CHEBI:30616"/>
        <dbReference type="ChEBI" id="CHEBI:33019"/>
        <dbReference type="ChEBI" id="CHEBI:142516"/>
        <dbReference type="EC" id="2.7.7.108"/>
    </reaction>
</comment>
<evidence type="ECO:0000256" key="5">
    <source>
        <dbReference type="ARBA" id="ARBA00022741"/>
    </source>
</evidence>
<feature type="binding site" evidence="8">
    <location>
        <position position="126"/>
    </location>
    <ligand>
        <name>ATP</name>
        <dbReference type="ChEBI" id="CHEBI:30616"/>
    </ligand>
</feature>
<keyword evidence="8" id="KW-0464">Manganese</keyword>
<dbReference type="GO" id="GO:0000287">
    <property type="term" value="F:magnesium ion binding"/>
    <property type="evidence" value="ECO:0007669"/>
    <property type="project" value="UniProtKB-UniRule"/>
</dbReference>
<keyword evidence="3 8" id="KW-0548">Nucleotidyltransferase</keyword>
<keyword evidence="7 8" id="KW-0460">Magnesium</keyword>
<protein>
    <recommendedName>
        <fullName evidence="8">Protein nucleotidyltransferase YdiU</fullName>
        <ecNumber evidence="8">2.7.7.-</ecNumber>
    </recommendedName>
    <alternativeName>
        <fullName evidence="8">Protein adenylyltransferase YdiU</fullName>
        <ecNumber evidence="8">2.7.7.108</ecNumber>
    </alternativeName>
    <alternativeName>
        <fullName evidence="8">Protein uridylyltransferase YdiU</fullName>
        <ecNumber evidence="8">2.7.7.-</ecNumber>
    </alternativeName>
</protein>
<reference evidence="9 10" key="1">
    <citation type="journal article" date="2016" name="Front. Microbiol.">
        <title>Genomic Resource of Rice Seed Associated Bacteria.</title>
        <authorList>
            <person name="Midha S."/>
            <person name="Bansal K."/>
            <person name="Sharma S."/>
            <person name="Kumar N."/>
            <person name="Patil P.P."/>
            <person name="Chaudhry V."/>
            <person name="Patil P.B."/>
        </authorList>
    </citation>
    <scope>NUCLEOTIDE SEQUENCE [LARGE SCALE GENOMIC DNA]</scope>
    <source>
        <strain evidence="9 10">NS319</strain>
    </source>
</reference>
<keyword evidence="2 8" id="KW-0808">Transferase</keyword>
<dbReference type="PANTHER" id="PTHR32057">
    <property type="entry name" value="PROTEIN ADENYLYLTRANSFERASE SELO, MITOCHONDRIAL"/>
    <property type="match status" value="1"/>
</dbReference>